<feature type="modified residue" description="4-aspartylphosphate" evidence="2">
    <location>
        <position position="53"/>
    </location>
</feature>
<name>E1REK3_METP4</name>
<dbReference type="eggNOG" id="arCOG06537">
    <property type="taxonomic scope" value="Archaea"/>
</dbReference>
<dbReference type="NCBIfam" id="TIGR00229">
    <property type="entry name" value="sensory_box"/>
    <property type="match status" value="2"/>
</dbReference>
<evidence type="ECO:0000259" key="3">
    <source>
        <dbReference type="PROSITE" id="PS50110"/>
    </source>
</evidence>
<dbReference type="GO" id="GO:0000160">
    <property type="term" value="P:phosphorelay signal transduction system"/>
    <property type="evidence" value="ECO:0007669"/>
    <property type="project" value="InterPro"/>
</dbReference>
<dbReference type="PANTHER" id="PTHR44591:SF23">
    <property type="entry name" value="CHEY SUBFAMILY"/>
    <property type="match status" value="1"/>
</dbReference>
<evidence type="ECO:0000259" key="4">
    <source>
        <dbReference type="PROSITE" id="PS50112"/>
    </source>
</evidence>
<dbReference type="InterPro" id="IPR011006">
    <property type="entry name" value="CheY-like_superfamily"/>
</dbReference>
<dbReference type="HOGENOM" id="CLU_000445_14_0_2"/>
<accession>E1REK3</accession>
<dbReference type="InterPro" id="IPR035965">
    <property type="entry name" value="PAS-like_dom_sf"/>
</dbReference>
<dbReference type="Proteomes" id="UP000006565">
    <property type="component" value="Chromosome"/>
</dbReference>
<evidence type="ECO:0000313" key="6">
    <source>
        <dbReference type="Proteomes" id="UP000006565"/>
    </source>
</evidence>
<evidence type="ECO:0000256" key="1">
    <source>
        <dbReference type="ARBA" id="ARBA00022553"/>
    </source>
</evidence>
<dbReference type="Pfam" id="PF08448">
    <property type="entry name" value="PAS_4"/>
    <property type="match status" value="1"/>
</dbReference>
<feature type="domain" description="Response regulatory" evidence="3">
    <location>
        <begin position="3"/>
        <end position="118"/>
    </location>
</feature>
<dbReference type="InterPro" id="IPR013767">
    <property type="entry name" value="PAS_fold"/>
</dbReference>
<dbReference type="SUPFAM" id="SSF55785">
    <property type="entry name" value="PYP-like sensor domain (PAS domain)"/>
    <property type="match status" value="2"/>
</dbReference>
<protein>
    <submittedName>
        <fullName evidence="5">Putative PAS/PAC sensor protein</fullName>
    </submittedName>
</protein>
<dbReference type="InterPro" id="IPR050595">
    <property type="entry name" value="Bact_response_regulator"/>
</dbReference>
<evidence type="ECO:0000313" key="5">
    <source>
        <dbReference type="EMBL" id="ADN34950.1"/>
    </source>
</evidence>
<dbReference type="STRING" id="679926.Mpet_0172"/>
<dbReference type="Gene3D" id="3.40.50.2300">
    <property type="match status" value="1"/>
</dbReference>
<evidence type="ECO:0000256" key="2">
    <source>
        <dbReference type="PROSITE-ProRule" id="PRU00169"/>
    </source>
</evidence>
<dbReference type="GeneID" id="25394959"/>
<keyword evidence="1 2" id="KW-0597">Phosphoprotein</keyword>
<sequence length="485" mass="53943">MKKILIVEDSALVALEISETLKNLGYNVVGEAASGLEAIEMVRDLRPDLVLMDIILKGDMDGIEAADRIYSNYDIPVIYLTAHSDEATLERALKTNAFGYLIKPFNDRELYSNIEITLHKHRIMKKVDLGPREAVDSTLNVLADPVVAVDESGIITRINPAAENFTGQTKWEAVGSDFFRIFSLDREKVQPAMDSLKNDVFEKRTLLSWVDGLSLVTKKGETKQVSMNIGYVRAGRQNNAEYFFVLIPDEGTATKTADDTANHYRIILDAVENPIFMVDGDIRIVLFNRAFQETCGKAGISLNGVGDEPAYAVLPHSVFGDEYDFMDAFEAGTGYVRERLWKTDGEVRTYRIETIPIFENDRPIYAAIIMSDISEVVEFEERNGKLSVSLRAYTRNVEDIGDLCAGLKEPLNNIRKHAAKVSPPFESMQIGAALAELSELIYSIDMKWLEYEKVKKMVESAGGFDLVPAVKSIAEEGEGGGEGAH</sequence>
<feature type="domain" description="PAS" evidence="4">
    <location>
        <begin position="131"/>
        <end position="204"/>
    </location>
</feature>
<proteinExistence type="predicted"/>
<dbReference type="KEGG" id="mpi:Mpet_0172"/>
<dbReference type="eggNOG" id="arCOG06712">
    <property type="taxonomic scope" value="Archaea"/>
</dbReference>
<dbReference type="SMART" id="SM00448">
    <property type="entry name" value="REC"/>
    <property type="match status" value="1"/>
</dbReference>
<dbReference type="PROSITE" id="PS50110">
    <property type="entry name" value="RESPONSE_REGULATORY"/>
    <property type="match status" value="1"/>
</dbReference>
<dbReference type="EMBL" id="CP002117">
    <property type="protein sequence ID" value="ADN34950.1"/>
    <property type="molecule type" value="Genomic_DNA"/>
</dbReference>
<dbReference type="SMART" id="SM00091">
    <property type="entry name" value="PAS"/>
    <property type="match status" value="2"/>
</dbReference>
<dbReference type="PROSITE" id="PS50112">
    <property type="entry name" value="PAS"/>
    <property type="match status" value="2"/>
</dbReference>
<dbReference type="Pfam" id="PF00989">
    <property type="entry name" value="PAS"/>
    <property type="match status" value="1"/>
</dbReference>
<dbReference type="InterPro" id="IPR001789">
    <property type="entry name" value="Sig_transdc_resp-reg_receiver"/>
</dbReference>
<dbReference type="GO" id="GO:0006355">
    <property type="term" value="P:regulation of DNA-templated transcription"/>
    <property type="evidence" value="ECO:0007669"/>
    <property type="project" value="InterPro"/>
</dbReference>
<dbReference type="PANTHER" id="PTHR44591">
    <property type="entry name" value="STRESS RESPONSE REGULATOR PROTEIN 1"/>
    <property type="match status" value="1"/>
</dbReference>
<keyword evidence="6" id="KW-1185">Reference proteome</keyword>
<organism evidence="5 6">
    <name type="scientific">Methanolacinia petrolearia (strain DSM 11571 / OCM 486 / SEBR 4847)</name>
    <name type="common">Methanoplanus petrolearius</name>
    <dbReference type="NCBI Taxonomy" id="679926"/>
    <lineage>
        <taxon>Archaea</taxon>
        <taxon>Methanobacteriati</taxon>
        <taxon>Methanobacteriota</taxon>
        <taxon>Stenosarchaea group</taxon>
        <taxon>Methanomicrobia</taxon>
        <taxon>Methanomicrobiales</taxon>
        <taxon>Methanomicrobiaceae</taxon>
        <taxon>Methanolacinia</taxon>
    </lineage>
</organism>
<dbReference type="Gene3D" id="3.30.450.20">
    <property type="entry name" value="PAS domain"/>
    <property type="match status" value="2"/>
</dbReference>
<dbReference type="InterPro" id="IPR013656">
    <property type="entry name" value="PAS_4"/>
</dbReference>
<dbReference type="AlphaFoldDB" id="E1REK3"/>
<feature type="domain" description="PAS" evidence="4">
    <location>
        <begin position="260"/>
        <end position="296"/>
    </location>
</feature>
<dbReference type="SUPFAM" id="SSF52172">
    <property type="entry name" value="CheY-like"/>
    <property type="match status" value="1"/>
</dbReference>
<dbReference type="CDD" id="cd17534">
    <property type="entry name" value="REC_DC-like"/>
    <property type="match status" value="1"/>
</dbReference>
<reference evidence="5 6" key="1">
    <citation type="journal article" date="2010" name="Stand. Genomic Sci.">
        <title>Complete genome sequence of Methanoplanus petrolearius type strain (SEBR 4847).</title>
        <authorList>
            <person name="Brambilla E."/>
            <person name="Djao O.D."/>
            <person name="Daligault H."/>
            <person name="Lapidus A."/>
            <person name="Lucas S."/>
            <person name="Hammon N."/>
            <person name="Nolan M."/>
            <person name="Tice H."/>
            <person name="Cheng J.F."/>
            <person name="Han C."/>
            <person name="Tapia R."/>
            <person name="Goodwin L."/>
            <person name="Pitluck S."/>
            <person name="Liolios K."/>
            <person name="Ivanova N."/>
            <person name="Mavromatis K."/>
            <person name="Mikhailova N."/>
            <person name="Pati A."/>
            <person name="Chen A."/>
            <person name="Palaniappan K."/>
            <person name="Land M."/>
            <person name="Hauser L."/>
            <person name="Chang Y.J."/>
            <person name="Jeffries C.D."/>
            <person name="Rohde M."/>
            <person name="Spring S."/>
            <person name="Sikorski J."/>
            <person name="Goker M."/>
            <person name="Woyke T."/>
            <person name="Bristow J."/>
            <person name="Eisen J.A."/>
            <person name="Markowitz V."/>
            <person name="Hugenholtz P."/>
            <person name="Kyrpides N.C."/>
            <person name="Klenk H.P."/>
        </authorList>
    </citation>
    <scope>NUCLEOTIDE SEQUENCE [LARGE SCALE GENOMIC DNA]</scope>
    <source>
        <strain evidence="6">DSM 11571 / OCM 486 / SEBR 4847</strain>
    </source>
</reference>
<dbReference type="InterPro" id="IPR000014">
    <property type="entry name" value="PAS"/>
</dbReference>
<dbReference type="CDD" id="cd00130">
    <property type="entry name" value="PAS"/>
    <property type="match status" value="1"/>
</dbReference>
<dbReference type="OrthoDB" id="2830at2157"/>
<gene>
    <name evidence="5" type="ordered locus">Mpet_0172</name>
</gene>
<dbReference type="Pfam" id="PF00072">
    <property type="entry name" value="Response_reg"/>
    <property type="match status" value="1"/>
</dbReference>
<dbReference type="RefSeq" id="WP_013328129.1">
    <property type="nucleotide sequence ID" value="NC_014507.1"/>
</dbReference>